<dbReference type="EMBL" id="WBVX01000041">
    <property type="protein sequence ID" value="KAB2677265.1"/>
    <property type="molecule type" value="Genomic_DNA"/>
</dbReference>
<dbReference type="AlphaFoldDB" id="A0A6L3YCY3"/>
<proteinExistence type="predicted"/>
<organism evidence="1 2">
    <name type="scientific">Brucella tritici</name>
    <dbReference type="NCBI Taxonomy" id="94626"/>
    <lineage>
        <taxon>Bacteria</taxon>
        <taxon>Pseudomonadati</taxon>
        <taxon>Pseudomonadota</taxon>
        <taxon>Alphaproteobacteria</taxon>
        <taxon>Hyphomicrobiales</taxon>
        <taxon>Brucellaceae</taxon>
        <taxon>Brucella/Ochrobactrum group</taxon>
        <taxon>Brucella</taxon>
    </lineage>
</organism>
<evidence type="ECO:0000313" key="2">
    <source>
        <dbReference type="Proteomes" id="UP000481643"/>
    </source>
</evidence>
<evidence type="ECO:0000313" key="1">
    <source>
        <dbReference type="EMBL" id="KAB2677265.1"/>
    </source>
</evidence>
<comment type="caution">
    <text evidence="1">The sequence shown here is derived from an EMBL/GenBank/DDBJ whole genome shotgun (WGS) entry which is preliminary data.</text>
</comment>
<accession>A0A6L3YCY3</accession>
<protein>
    <submittedName>
        <fullName evidence="1">Uncharacterized protein</fullName>
    </submittedName>
</protein>
<dbReference type="Proteomes" id="UP000481643">
    <property type="component" value="Unassembled WGS sequence"/>
</dbReference>
<name>A0A6L3YCY3_9HYPH</name>
<sequence>MMPLKPQRLTARSSVCRKSGSASTLRRNFRVTSYARRRLRAAFSFTRAFPLSLETLEMLYLFVFTHVSPKSVSTFGKTCSSCKPSHKTGERL</sequence>
<gene>
    <name evidence="1" type="ORF">F9L08_25370</name>
</gene>
<reference evidence="1 2" key="1">
    <citation type="submission" date="2019-09" db="EMBL/GenBank/DDBJ databases">
        <title>Taxonomic organization of the family Brucellaceae based on a phylogenomic approach.</title>
        <authorList>
            <person name="Leclercq S."/>
            <person name="Cloeckaert A."/>
            <person name="Zygmunt M.S."/>
        </authorList>
    </citation>
    <scope>NUCLEOTIDE SEQUENCE [LARGE SCALE GENOMIC DNA]</scope>
    <source>
        <strain evidence="1 2">WS1830</strain>
    </source>
</reference>